<feature type="chain" id="PRO_5047288219" description="WxL domain-containing protein" evidence="1">
    <location>
        <begin position="27"/>
        <end position="197"/>
    </location>
</feature>
<keyword evidence="3" id="KW-1185">Reference proteome</keyword>
<comment type="caution">
    <text evidence="2">The sequence shown here is derived from an EMBL/GenBank/DDBJ whole genome shotgun (WGS) entry which is preliminary data.</text>
</comment>
<organism evidence="2 3">
    <name type="scientific">Anabaena azotica FACHB-119</name>
    <dbReference type="NCBI Taxonomy" id="947527"/>
    <lineage>
        <taxon>Bacteria</taxon>
        <taxon>Bacillati</taxon>
        <taxon>Cyanobacteriota</taxon>
        <taxon>Cyanophyceae</taxon>
        <taxon>Nostocales</taxon>
        <taxon>Nostocaceae</taxon>
        <taxon>Anabaena</taxon>
        <taxon>Anabaena azotica</taxon>
    </lineage>
</organism>
<reference evidence="2 3" key="1">
    <citation type="journal article" date="2020" name="ISME J.">
        <title>Comparative genomics reveals insights into cyanobacterial evolution and habitat adaptation.</title>
        <authorList>
            <person name="Chen M.Y."/>
            <person name="Teng W.K."/>
            <person name="Zhao L."/>
            <person name="Hu C.X."/>
            <person name="Zhou Y.K."/>
            <person name="Han B.P."/>
            <person name="Song L.R."/>
            <person name="Shu W.S."/>
        </authorList>
    </citation>
    <scope>NUCLEOTIDE SEQUENCE [LARGE SCALE GENOMIC DNA]</scope>
    <source>
        <strain evidence="2 3">FACHB-119</strain>
    </source>
</reference>
<dbReference type="Proteomes" id="UP000661112">
    <property type="component" value="Unassembled WGS sequence"/>
</dbReference>
<protein>
    <recommendedName>
        <fullName evidence="4">WxL domain-containing protein</fullName>
    </recommendedName>
</protein>
<evidence type="ECO:0000313" key="2">
    <source>
        <dbReference type="EMBL" id="MBD2500231.1"/>
    </source>
</evidence>
<proteinExistence type="predicted"/>
<name>A0ABR8D1D1_9NOST</name>
<evidence type="ECO:0000313" key="3">
    <source>
        <dbReference type="Proteomes" id="UP000661112"/>
    </source>
</evidence>
<accession>A0ABR8D1D1</accession>
<feature type="signal peptide" evidence="1">
    <location>
        <begin position="1"/>
        <end position="26"/>
    </location>
</feature>
<gene>
    <name evidence="2" type="ORF">H6G83_06285</name>
</gene>
<evidence type="ECO:0008006" key="4">
    <source>
        <dbReference type="Google" id="ProtNLM"/>
    </source>
</evidence>
<dbReference type="RefSeq" id="WP_190468598.1">
    <property type="nucleotide sequence ID" value="NZ_JACJSG010000006.1"/>
</dbReference>
<dbReference type="EMBL" id="JACJSG010000006">
    <property type="protein sequence ID" value="MBD2500231.1"/>
    <property type="molecule type" value="Genomic_DNA"/>
</dbReference>
<evidence type="ECO:0000256" key="1">
    <source>
        <dbReference type="SAM" id="SignalP"/>
    </source>
</evidence>
<sequence length="197" mass="19513">MKNKILALAVAGAALGTAAISAPAQAQIQGTATNIGVTVTVPEVLYLRTVSQININLTPDDFGLSGVDPVTGGYYGSGQGGTADPSGSNLDTDSPFDGLNTSFDKTIPNVYAIWSNSPRNVVTATVGIGTNPGTSIISGIRTAFGTPTATSTNVAQTTAPGLTGPGAVGSVALDLDLLNNVTAGDYSGTITVTAAAP</sequence>
<keyword evidence="1" id="KW-0732">Signal</keyword>